<dbReference type="EMBL" id="BSXU01008580">
    <property type="protein sequence ID" value="GME66865.1"/>
    <property type="molecule type" value="Genomic_DNA"/>
</dbReference>
<protein>
    <submittedName>
        <fullName evidence="1">Unnamed protein product</fullName>
    </submittedName>
</protein>
<name>A0A9W6SUU4_AMBMO</name>
<dbReference type="AlphaFoldDB" id="A0A9W6SUU4"/>
<organism evidence="1 2">
    <name type="scientific">Ambrosiozyma monospora</name>
    <name type="common">Yeast</name>
    <name type="synonym">Endomycopsis monosporus</name>
    <dbReference type="NCBI Taxonomy" id="43982"/>
    <lineage>
        <taxon>Eukaryota</taxon>
        <taxon>Fungi</taxon>
        <taxon>Dikarya</taxon>
        <taxon>Ascomycota</taxon>
        <taxon>Saccharomycotina</taxon>
        <taxon>Pichiomycetes</taxon>
        <taxon>Pichiales</taxon>
        <taxon>Pichiaceae</taxon>
        <taxon>Ambrosiozyma</taxon>
    </lineage>
</organism>
<sequence length="128" mass="14822">MIRSPISYPDIVTVNLILCGLSKTQNVFKMLISMDKCDIPLLFPVSLNRNRAEKIIPLDTRYYKVLDGDELRTSLLNYSISSFEFKQRNSFSHAYKYFGRPLATVIVLRFAPESPTLRKYLLLRRASV</sequence>
<evidence type="ECO:0000313" key="1">
    <source>
        <dbReference type="EMBL" id="GME66865.1"/>
    </source>
</evidence>
<proteinExistence type="predicted"/>
<comment type="caution">
    <text evidence="1">The sequence shown here is derived from an EMBL/GenBank/DDBJ whole genome shotgun (WGS) entry which is preliminary data.</text>
</comment>
<keyword evidence="2" id="KW-1185">Reference proteome</keyword>
<evidence type="ECO:0000313" key="2">
    <source>
        <dbReference type="Proteomes" id="UP001165063"/>
    </source>
</evidence>
<gene>
    <name evidence="1" type="ORF">Amon01_000884400</name>
</gene>
<accession>A0A9W6SUU4</accession>
<reference evidence="1" key="1">
    <citation type="submission" date="2023-04" db="EMBL/GenBank/DDBJ databases">
        <title>Ambrosiozyma monospora NBRC 1965.</title>
        <authorList>
            <person name="Ichikawa N."/>
            <person name="Sato H."/>
            <person name="Tonouchi N."/>
        </authorList>
    </citation>
    <scope>NUCLEOTIDE SEQUENCE</scope>
    <source>
        <strain evidence="1">NBRC 1965</strain>
    </source>
</reference>
<dbReference type="Proteomes" id="UP001165063">
    <property type="component" value="Unassembled WGS sequence"/>
</dbReference>